<evidence type="ECO:0008006" key="3">
    <source>
        <dbReference type="Google" id="ProtNLM"/>
    </source>
</evidence>
<accession>A0A830ESF7</accession>
<dbReference type="Gene3D" id="3.30.390.10">
    <property type="entry name" value="Enolase-like, N-terminal domain"/>
    <property type="match status" value="1"/>
</dbReference>
<name>A0A830ESF7_9EURY</name>
<evidence type="ECO:0000313" key="1">
    <source>
        <dbReference type="EMBL" id="GGL25615.1"/>
    </source>
</evidence>
<proteinExistence type="predicted"/>
<dbReference type="InterPro" id="IPR036849">
    <property type="entry name" value="Enolase-like_C_sf"/>
</dbReference>
<dbReference type="AlphaFoldDB" id="A0A830ESF7"/>
<dbReference type="EMBL" id="BMPF01000001">
    <property type="protein sequence ID" value="GGL25615.1"/>
    <property type="molecule type" value="Genomic_DNA"/>
</dbReference>
<dbReference type="SUPFAM" id="SSF51604">
    <property type="entry name" value="Enolase C-terminal domain-like"/>
    <property type="match status" value="1"/>
</dbReference>
<protein>
    <recommendedName>
        <fullName evidence="3">L-alanine-DL-glutamate epimerase</fullName>
    </recommendedName>
</protein>
<dbReference type="Gene3D" id="3.20.20.120">
    <property type="entry name" value="Enolase-like C-terminal domain"/>
    <property type="match status" value="1"/>
</dbReference>
<evidence type="ECO:0000313" key="2">
    <source>
        <dbReference type="Proteomes" id="UP000628840"/>
    </source>
</evidence>
<keyword evidence="2" id="KW-1185">Reference proteome</keyword>
<dbReference type="RefSeq" id="WP_188878801.1">
    <property type="nucleotide sequence ID" value="NZ_BMPF01000001.1"/>
</dbReference>
<reference evidence="1 2" key="1">
    <citation type="journal article" date="2019" name="Int. J. Syst. Evol. Microbiol.">
        <title>The Global Catalogue of Microorganisms (GCM) 10K type strain sequencing project: providing services to taxonomists for standard genome sequencing and annotation.</title>
        <authorList>
            <consortium name="The Broad Institute Genomics Platform"/>
            <consortium name="The Broad Institute Genome Sequencing Center for Infectious Disease"/>
            <person name="Wu L."/>
            <person name="Ma J."/>
        </authorList>
    </citation>
    <scope>NUCLEOTIDE SEQUENCE [LARGE SCALE GENOMIC DNA]</scope>
    <source>
        <strain evidence="1 2">JCM 19585</strain>
    </source>
</reference>
<dbReference type="Proteomes" id="UP000628840">
    <property type="component" value="Unassembled WGS sequence"/>
</dbReference>
<dbReference type="OrthoDB" id="155947at2157"/>
<gene>
    <name evidence="1" type="ORF">GCM10009037_06550</name>
</gene>
<organism evidence="1 2">
    <name type="scientific">Halarchaeum grantii</name>
    <dbReference type="NCBI Taxonomy" id="1193105"/>
    <lineage>
        <taxon>Archaea</taxon>
        <taxon>Methanobacteriati</taxon>
        <taxon>Methanobacteriota</taxon>
        <taxon>Stenosarchaea group</taxon>
        <taxon>Halobacteria</taxon>
        <taxon>Halobacteriales</taxon>
        <taxon>Halobacteriaceae</taxon>
    </lineage>
</organism>
<comment type="caution">
    <text evidence="1">The sequence shown here is derived from an EMBL/GenBank/DDBJ whole genome shotgun (WGS) entry which is preliminary data.</text>
</comment>
<sequence>MALYDALADLPLEIEGTDRERNARDTSSGFERVTTTFSLRGRGVAGRGEDVIYDADAHDALETSFPDLAGEWTFDGFSAHLATRDLFPDADPEREDFRHYRRWALESAALDLALKQSKTSLAGVLDRETSPVRFVASTRLPEGDTARVERFRELDSTLEFKLDPTEEWSEATFRTLRETEAVRVLDLKGYYEGTDVDQDPDVDLYERVFDLPGAVVEDPALTEETEALVRSNRGRVSFDAPVTGVASIDELPFEPAWLNVKPSRFGSVESLLETIEWAEANGVECYGGGQFELDVGRTHVQLLASLFYPDGPNDVAPPMYNDPEIPEHLPGSPLSAPANTAGLNWG</sequence>
<dbReference type="InterPro" id="IPR029017">
    <property type="entry name" value="Enolase-like_N"/>
</dbReference>